<feature type="transmembrane region" description="Helical" evidence="1">
    <location>
        <begin position="12"/>
        <end position="35"/>
    </location>
</feature>
<keyword evidence="1" id="KW-0472">Membrane</keyword>
<keyword evidence="3" id="KW-1185">Reference proteome</keyword>
<dbReference type="RefSeq" id="WP_203907992.1">
    <property type="nucleotide sequence ID" value="NZ_BONY01000011.1"/>
</dbReference>
<comment type="caution">
    <text evidence="2">The sequence shown here is derived from an EMBL/GenBank/DDBJ whole genome shotgun (WGS) entry which is preliminary data.</text>
</comment>
<dbReference type="GO" id="GO:0005886">
    <property type="term" value="C:plasma membrane"/>
    <property type="evidence" value="ECO:0007669"/>
    <property type="project" value="UniProtKB-SubCell"/>
</dbReference>
<dbReference type="GO" id="GO:0140359">
    <property type="term" value="F:ABC-type transporter activity"/>
    <property type="evidence" value="ECO:0007669"/>
    <property type="project" value="InterPro"/>
</dbReference>
<dbReference type="Pfam" id="PF12679">
    <property type="entry name" value="ABC2_membrane_2"/>
    <property type="match status" value="1"/>
</dbReference>
<feature type="transmembrane region" description="Helical" evidence="1">
    <location>
        <begin position="464"/>
        <end position="485"/>
    </location>
</feature>
<evidence type="ECO:0000313" key="2">
    <source>
        <dbReference type="EMBL" id="GIH04092.1"/>
    </source>
</evidence>
<protein>
    <recommendedName>
        <fullName evidence="4">DUF1349 domain-containing protein</fullName>
    </recommendedName>
</protein>
<feature type="transmembrane region" description="Helical" evidence="1">
    <location>
        <begin position="373"/>
        <end position="396"/>
    </location>
</feature>
<feature type="transmembrane region" description="Helical" evidence="1">
    <location>
        <begin position="403"/>
        <end position="422"/>
    </location>
</feature>
<feature type="transmembrane region" description="Helical" evidence="1">
    <location>
        <begin position="286"/>
        <end position="306"/>
    </location>
</feature>
<gene>
    <name evidence="2" type="ORF">Rhe02_21590</name>
</gene>
<dbReference type="Gene3D" id="2.60.120.200">
    <property type="match status" value="1"/>
</dbReference>
<evidence type="ECO:0000256" key="1">
    <source>
        <dbReference type="SAM" id="Phobius"/>
    </source>
</evidence>
<keyword evidence="1" id="KW-0812">Transmembrane</keyword>
<organism evidence="2 3">
    <name type="scientific">Rhizocola hellebori</name>
    <dbReference type="NCBI Taxonomy" id="1392758"/>
    <lineage>
        <taxon>Bacteria</taxon>
        <taxon>Bacillati</taxon>
        <taxon>Actinomycetota</taxon>
        <taxon>Actinomycetes</taxon>
        <taxon>Micromonosporales</taxon>
        <taxon>Micromonosporaceae</taxon>
        <taxon>Rhizocola</taxon>
    </lineage>
</organism>
<dbReference type="AlphaFoldDB" id="A0A8J3VFF8"/>
<name>A0A8J3VFF8_9ACTN</name>
<sequence length="493" mass="50891">MRNLLHAEWTKLRTLPGWIFAMIAAAGAMLALGLLPGLQGSCGTQGPQSQCVAAVGPDGLEVSDSFTFVHQAMTGDGTITARVSQMTGQRLGPDGEQDAMAPWAKAGLIVKDGTAAGSAYAAVMVTGAHGVRMQHNYLYDKAGPAGQVTQTQPRWLRLTRSGDTITGQSSPDGVTWNTVATVPLKHLPPTVLIGMFVTSPQYAEAMNESLGAVGASGGPTKATATFDHLDRTGPWSEQRLGGSTNFEVPGVGFEPTDTGFTITGSGDIAPAVAGPAGAGVSITETLVGTFAALIFVVVIGVGYITGEYRHGMIRMTLAATPRRGRVLAAKAAVLGATVFTLGLAVAAIVVIFGQKVLRGNGVYVLPATGATQLRVIAGTAALLSVASVLALGWGALLRRSATAVTAAVLTIVLPYLLAMTVLPAGAAQWLLRISPAAAFALQQSTPQYYQVANLYLPNSGYYPLPGWAGLAVLAAWTAAVLGLAAHRLHRRDA</sequence>
<accession>A0A8J3VFF8</accession>
<reference evidence="2" key="1">
    <citation type="submission" date="2021-01" db="EMBL/GenBank/DDBJ databases">
        <title>Whole genome shotgun sequence of Rhizocola hellebori NBRC 109834.</title>
        <authorList>
            <person name="Komaki H."/>
            <person name="Tamura T."/>
        </authorList>
    </citation>
    <scope>NUCLEOTIDE SEQUENCE</scope>
    <source>
        <strain evidence="2">NBRC 109834</strain>
    </source>
</reference>
<dbReference type="EMBL" id="BONY01000011">
    <property type="protein sequence ID" value="GIH04092.1"/>
    <property type="molecule type" value="Genomic_DNA"/>
</dbReference>
<keyword evidence="1" id="KW-1133">Transmembrane helix</keyword>
<evidence type="ECO:0008006" key="4">
    <source>
        <dbReference type="Google" id="ProtNLM"/>
    </source>
</evidence>
<evidence type="ECO:0000313" key="3">
    <source>
        <dbReference type="Proteomes" id="UP000612899"/>
    </source>
</evidence>
<proteinExistence type="predicted"/>
<dbReference type="Proteomes" id="UP000612899">
    <property type="component" value="Unassembled WGS sequence"/>
</dbReference>
<feature type="transmembrane region" description="Helical" evidence="1">
    <location>
        <begin position="327"/>
        <end position="353"/>
    </location>
</feature>